<dbReference type="InterPro" id="IPR001761">
    <property type="entry name" value="Peripla_BP/Lac1_sug-bd_dom"/>
</dbReference>
<reference evidence="5 6" key="1">
    <citation type="journal article" date="2021" name="Int. J. Syst. Evol. Microbiol.">
        <title>Reticulibacter mediterranei gen. nov., sp. nov., within the new family Reticulibacteraceae fam. nov., and Ktedonospora formicarum gen. nov., sp. nov., Ktedonobacter robiniae sp. nov., Dictyobacter formicarum sp. nov. and Dictyobacter arantiisoli sp. nov., belonging to the class Ktedonobacteria.</title>
        <authorList>
            <person name="Yabe S."/>
            <person name="Zheng Y."/>
            <person name="Wang C.M."/>
            <person name="Sakai Y."/>
            <person name="Abe K."/>
            <person name="Yokota A."/>
            <person name="Donadio S."/>
            <person name="Cavaletti L."/>
            <person name="Monciardini P."/>
        </authorList>
    </citation>
    <scope>NUCLEOTIDE SEQUENCE [LARGE SCALE GENOMIC DNA]</scope>
    <source>
        <strain evidence="5 6">SOSP1-30</strain>
    </source>
</reference>
<dbReference type="PROSITE" id="PS50932">
    <property type="entry name" value="HTH_LACI_2"/>
    <property type="match status" value="1"/>
</dbReference>
<dbReference type="CDD" id="cd06267">
    <property type="entry name" value="PBP1_LacI_sugar_binding-like"/>
    <property type="match status" value="1"/>
</dbReference>
<dbReference type="SUPFAM" id="SSF47413">
    <property type="entry name" value="lambda repressor-like DNA-binding domains"/>
    <property type="match status" value="1"/>
</dbReference>
<dbReference type="Pfam" id="PF00356">
    <property type="entry name" value="LacI"/>
    <property type="match status" value="1"/>
</dbReference>
<dbReference type="SUPFAM" id="SSF53822">
    <property type="entry name" value="Periplasmic binding protein-like I"/>
    <property type="match status" value="1"/>
</dbReference>
<comment type="caution">
    <text evidence="5">The sequence shown here is derived from an EMBL/GenBank/DDBJ whole genome shotgun (WGS) entry which is preliminary data.</text>
</comment>
<name>A0ABQ3V5W6_9CHLR</name>
<organism evidence="5 6">
    <name type="scientific">Ktedonobacter robiniae</name>
    <dbReference type="NCBI Taxonomy" id="2778365"/>
    <lineage>
        <taxon>Bacteria</taxon>
        <taxon>Bacillati</taxon>
        <taxon>Chloroflexota</taxon>
        <taxon>Ktedonobacteria</taxon>
        <taxon>Ktedonobacterales</taxon>
        <taxon>Ktedonobacteraceae</taxon>
        <taxon>Ktedonobacter</taxon>
    </lineage>
</organism>
<evidence type="ECO:0000313" key="6">
    <source>
        <dbReference type="Proteomes" id="UP000654345"/>
    </source>
</evidence>
<dbReference type="InterPro" id="IPR028082">
    <property type="entry name" value="Peripla_BP_I"/>
</dbReference>
<accession>A0ABQ3V5W6</accession>
<dbReference type="Pfam" id="PF00532">
    <property type="entry name" value="Peripla_BP_1"/>
    <property type="match status" value="1"/>
</dbReference>
<dbReference type="SMART" id="SM00354">
    <property type="entry name" value="HTH_LACI"/>
    <property type="match status" value="1"/>
</dbReference>
<dbReference type="InterPro" id="IPR000843">
    <property type="entry name" value="HTH_LacI"/>
</dbReference>
<dbReference type="Proteomes" id="UP000654345">
    <property type="component" value="Unassembled WGS sequence"/>
</dbReference>
<evidence type="ECO:0000256" key="3">
    <source>
        <dbReference type="ARBA" id="ARBA00023163"/>
    </source>
</evidence>
<protein>
    <submittedName>
        <fullName evidence="5">LacI family transcriptional regulator</fullName>
    </submittedName>
</protein>
<evidence type="ECO:0000256" key="2">
    <source>
        <dbReference type="ARBA" id="ARBA00023125"/>
    </source>
</evidence>
<proteinExistence type="predicted"/>
<dbReference type="PANTHER" id="PTHR30146">
    <property type="entry name" value="LACI-RELATED TRANSCRIPTIONAL REPRESSOR"/>
    <property type="match status" value="1"/>
</dbReference>
<evidence type="ECO:0000256" key="1">
    <source>
        <dbReference type="ARBA" id="ARBA00023015"/>
    </source>
</evidence>
<dbReference type="CDD" id="cd01392">
    <property type="entry name" value="HTH_LacI"/>
    <property type="match status" value="1"/>
</dbReference>
<dbReference type="RefSeq" id="WP_201376494.1">
    <property type="nucleotide sequence ID" value="NZ_BNJG01000005.1"/>
</dbReference>
<feature type="domain" description="HTH lacI-type" evidence="4">
    <location>
        <begin position="2"/>
        <end position="56"/>
    </location>
</feature>
<keyword evidence="1" id="KW-0805">Transcription regulation</keyword>
<keyword evidence="6" id="KW-1185">Reference proteome</keyword>
<evidence type="ECO:0000259" key="4">
    <source>
        <dbReference type="PROSITE" id="PS50932"/>
    </source>
</evidence>
<gene>
    <name evidence="5" type="ORF">KSB_88270</name>
</gene>
<dbReference type="Gene3D" id="1.10.260.40">
    <property type="entry name" value="lambda repressor-like DNA-binding domains"/>
    <property type="match status" value="1"/>
</dbReference>
<dbReference type="PANTHER" id="PTHR30146:SF109">
    <property type="entry name" value="HTH-TYPE TRANSCRIPTIONAL REGULATOR GALS"/>
    <property type="match status" value="1"/>
</dbReference>
<dbReference type="Gene3D" id="3.40.50.2300">
    <property type="match status" value="2"/>
</dbReference>
<dbReference type="InterPro" id="IPR010982">
    <property type="entry name" value="Lambda_DNA-bd_dom_sf"/>
</dbReference>
<keyword evidence="2" id="KW-0238">DNA-binding</keyword>
<dbReference type="EMBL" id="BNJG01000005">
    <property type="protein sequence ID" value="GHO60352.1"/>
    <property type="molecule type" value="Genomic_DNA"/>
</dbReference>
<evidence type="ECO:0000313" key="5">
    <source>
        <dbReference type="EMBL" id="GHO60352.1"/>
    </source>
</evidence>
<sequence length="335" mass="37050">MATIKDVAQRAGLGVGTVSRVLNGSGYVSDEARQRVLDAVRDLNYVPNAQARALMTRRTMTLGVALPDLTNPYFPRLVRGIEDEAQRHGYTVILLETDWQPANERRAIDILRRQSVDGAILVDVTLSDLLTNILIAANTPVVLIGRGAERQDVPQITVNNYKGATEAMQWMFSKGHRRIGFLAGPEHAVSAKQRLRAYLDFMGWEAVLVDDWEKHPELPIAQADYSFERGREATEQLLQKYPDLTCIFGVNDMAALGALAYLAAQSISVPDTLAVIGFDDVLMASLVHPPLTTMHQPVYDMGVAGARLLIERIKNAECEGQRLVFDPVLVVRQSC</sequence>
<keyword evidence="3" id="KW-0804">Transcription</keyword>